<feature type="transmembrane region" description="Helical" evidence="8">
    <location>
        <begin position="120"/>
        <end position="140"/>
    </location>
</feature>
<dbReference type="GO" id="GO:0005524">
    <property type="term" value="F:ATP binding"/>
    <property type="evidence" value="ECO:0007669"/>
    <property type="project" value="UniProtKB-KW"/>
</dbReference>
<reference evidence="11 12" key="1">
    <citation type="submission" date="2024-05" db="EMBL/GenBank/DDBJ databases">
        <authorList>
            <person name="Duchaud E."/>
        </authorList>
    </citation>
    <scope>NUCLEOTIDE SEQUENCE [LARGE SCALE GENOMIC DNA]</scope>
    <source>
        <strain evidence="11">Ena-SAMPLE-TAB-13-05-2024-13:56:06:370-140305</strain>
    </source>
</reference>
<dbReference type="PANTHER" id="PTHR43553:SF11">
    <property type="entry name" value="ABC TRANSPORTER ATP-BINDING_PERMEASE PROTEIN YOJI"/>
    <property type="match status" value="1"/>
</dbReference>
<keyword evidence="2" id="KW-0813">Transport</keyword>
<dbReference type="Proteomes" id="UP001497602">
    <property type="component" value="Unassembled WGS sequence"/>
</dbReference>
<evidence type="ECO:0000256" key="8">
    <source>
        <dbReference type="SAM" id="Phobius"/>
    </source>
</evidence>
<dbReference type="PROSITE" id="PS50929">
    <property type="entry name" value="ABC_TM1F"/>
    <property type="match status" value="1"/>
</dbReference>
<sequence>MKFISRSILIVYLFIALFSGFSGFMFITLVNEVISTIINSKLPSEHNYLLLFATVITVFFISRRLLSEGIIEISQKIFWDIRAYVVKAIIKAPYPKVKQTKDELYSALTVDVNNITNASLVIISFTSAIILVLASFIYLVYLSVPLFIVSLLIILTGTLAYLYSSRKGNKNFMEVRAIEQKFMHYFNGVLNGNKEIKVNQEKGKEIYNKKVSLLLIEGKEKNTLAYIGYLNSQLISQMLFYIIITFILLYAGMYFKVSIETSISFVFALLFLLNPIVTIMLAIPPLNQGIVSYNKLKYLKEELADNGDDTFFYQDSLHDNFVKKFEKLTFKDYSFEYEENSFQIGPVNLSVHANEIIFIHGGNGAGKTTFINLLLNIYAPKQGEVYFNDKLFETPEKINQLFAPVFNDFYLFDDFYGIKNIDNQKLNSLLLLFEIADKVKIENGYFSTTDLSTGQRKRLALITAILEDRPILVLDEWAADQDPYFRKKFYSEIIHKIVKEENKTIIAITHDDSYYHEANRLFKMNYGKLEEIKNNITPIKETLTI</sequence>
<comment type="caution">
    <text evidence="11">The sequence shown here is derived from an EMBL/GenBank/DDBJ whole genome shotgun (WGS) entry which is preliminary data.</text>
</comment>
<gene>
    <name evidence="11" type="primary">yojI</name>
    <name evidence="11" type="ORF">T190115A13A_60040</name>
</gene>
<dbReference type="InterPro" id="IPR050095">
    <property type="entry name" value="ECF_ABC_transporter_ATP-bd"/>
</dbReference>
<dbReference type="PROSITE" id="PS50893">
    <property type="entry name" value="ABC_TRANSPORTER_2"/>
    <property type="match status" value="1"/>
</dbReference>
<dbReference type="Gene3D" id="1.20.1560.10">
    <property type="entry name" value="ABC transporter type 1, transmembrane domain"/>
    <property type="match status" value="1"/>
</dbReference>
<dbReference type="NCBIfam" id="TIGR01194">
    <property type="entry name" value="cyc_pep_trnsptr"/>
    <property type="match status" value="1"/>
</dbReference>
<feature type="transmembrane region" description="Helical" evidence="8">
    <location>
        <begin position="238"/>
        <end position="257"/>
    </location>
</feature>
<evidence type="ECO:0000256" key="1">
    <source>
        <dbReference type="ARBA" id="ARBA00004651"/>
    </source>
</evidence>
<feature type="domain" description="ABC transmembrane type-1" evidence="10">
    <location>
        <begin position="10"/>
        <end position="288"/>
    </location>
</feature>
<dbReference type="RefSeq" id="WP_348739625.1">
    <property type="nucleotide sequence ID" value="NZ_CAXJRC010000043.1"/>
</dbReference>
<organism evidence="11 12">
    <name type="scientific">Tenacibaculum vairaonense</name>
    <dbReference type="NCBI Taxonomy" id="3137860"/>
    <lineage>
        <taxon>Bacteria</taxon>
        <taxon>Pseudomonadati</taxon>
        <taxon>Bacteroidota</taxon>
        <taxon>Flavobacteriia</taxon>
        <taxon>Flavobacteriales</taxon>
        <taxon>Flavobacteriaceae</taxon>
        <taxon>Tenacibaculum</taxon>
    </lineage>
</organism>
<evidence type="ECO:0000256" key="7">
    <source>
        <dbReference type="ARBA" id="ARBA00023136"/>
    </source>
</evidence>
<evidence type="ECO:0000259" key="9">
    <source>
        <dbReference type="PROSITE" id="PS50893"/>
    </source>
</evidence>
<dbReference type="SUPFAM" id="SSF90123">
    <property type="entry name" value="ABC transporter transmembrane region"/>
    <property type="match status" value="1"/>
</dbReference>
<evidence type="ECO:0000313" key="12">
    <source>
        <dbReference type="Proteomes" id="UP001497602"/>
    </source>
</evidence>
<feature type="transmembrane region" description="Helical" evidence="8">
    <location>
        <begin position="7"/>
        <end position="28"/>
    </location>
</feature>
<dbReference type="Gene3D" id="3.40.50.300">
    <property type="entry name" value="P-loop containing nucleotide triphosphate hydrolases"/>
    <property type="match status" value="1"/>
</dbReference>
<keyword evidence="6 8" id="KW-1133">Transmembrane helix</keyword>
<evidence type="ECO:0000256" key="6">
    <source>
        <dbReference type="ARBA" id="ARBA00022989"/>
    </source>
</evidence>
<evidence type="ECO:0000259" key="10">
    <source>
        <dbReference type="PROSITE" id="PS50929"/>
    </source>
</evidence>
<dbReference type="Pfam" id="PF00005">
    <property type="entry name" value="ABC_tran"/>
    <property type="match status" value="1"/>
</dbReference>
<keyword evidence="7 8" id="KW-0472">Membrane</keyword>
<dbReference type="InterPro" id="IPR036640">
    <property type="entry name" value="ABC1_TM_sf"/>
</dbReference>
<evidence type="ECO:0000256" key="2">
    <source>
        <dbReference type="ARBA" id="ARBA00022448"/>
    </source>
</evidence>
<keyword evidence="3 8" id="KW-0812">Transmembrane</keyword>
<dbReference type="EMBL" id="CAXJRC010000043">
    <property type="protein sequence ID" value="CAL2108045.1"/>
    <property type="molecule type" value="Genomic_DNA"/>
</dbReference>
<dbReference type="InterPro" id="IPR027417">
    <property type="entry name" value="P-loop_NTPase"/>
</dbReference>
<evidence type="ECO:0000256" key="4">
    <source>
        <dbReference type="ARBA" id="ARBA00022741"/>
    </source>
</evidence>
<dbReference type="InterPro" id="IPR005898">
    <property type="entry name" value="Cyc_pep_transpt_SyrD/YojI"/>
</dbReference>
<feature type="transmembrane region" description="Helical" evidence="8">
    <location>
        <begin position="263"/>
        <end position="283"/>
    </location>
</feature>
<accession>A0ABM9PQI9</accession>
<evidence type="ECO:0000256" key="5">
    <source>
        <dbReference type="ARBA" id="ARBA00022840"/>
    </source>
</evidence>
<keyword evidence="5 11" id="KW-0067">ATP-binding</keyword>
<dbReference type="PANTHER" id="PTHR43553">
    <property type="entry name" value="HEAVY METAL TRANSPORTER"/>
    <property type="match status" value="1"/>
</dbReference>
<dbReference type="InterPro" id="IPR003439">
    <property type="entry name" value="ABC_transporter-like_ATP-bd"/>
</dbReference>
<keyword evidence="12" id="KW-1185">Reference proteome</keyword>
<dbReference type="SMART" id="SM00382">
    <property type="entry name" value="AAA"/>
    <property type="match status" value="1"/>
</dbReference>
<dbReference type="InterPro" id="IPR003593">
    <property type="entry name" value="AAA+_ATPase"/>
</dbReference>
<evidence type="ECO:0000256" key="3">
    <source>
        <dbReference type="ARBA" id="ARBA00022692"/>
    </source>
</evidence>
<feature type="domain" description="ABC transporter" evidence="9">
    <location>
        <begin position="328"/>
        <end position="545"/>
    </location>
</feature>
<dbReference type="SUPFAM" id="SSF52540">
    <property type="entry name" value="P-loop containing nucleoside triphosphate hydrolases"/>
    <property type="match status" value="1"/>
</dbReference>
<protein>
    <submittedName>
        <fullName evidence="11">ABC transporter ATP-binding/permease protein YojI</fullName>
    </submittedName>
</protein>
<feature type="transmembrane region" description="Helical" evidence="8">
    <location>
        <begin position="48"/>
        <end position="66"/>
    </location>
</feature>
<proteinExistence type="predicted"/>
<evidence type="ECO:0000313" key="11">
    <source>
        <dbReference type="EMBL" id="CAL2108045.1"/>
    </source>
</evidence>
<name>A0ABM9PQI9_9FLAO</name>
<feature type="transmembrane region" description="Helical" evidence="8">
    <location>
        <begin position="146"/>
        <end position="163"/>
    </location>
</feature>
<dbReference type="InterPro" id="IPR011527">
    <property type="entry name" value="ABC1_TM_dom"/>
</dbReference>
<comment type="subcellular location">
    <subcellularLocation>
        <location evidence="1">Cell membrane</location>
        <topology evidence="1">Multi-pass membrane protein</topology>
    </subcellularLocation>
</comment>
<keyword evidence="4" id="KW-0547">Nucleotide-binding</keyword>